<evidence type="ECO:0000256" key="2">
    <source>
        <dbReference type="ARBA" id="ARBA00007806"/>
    </source>
</evidence>
<dbReference type="Gene3D" id="3.20.20.80">
    <property type="entry name" value="Glycosidases"/>
    <property type="match status" value="1"/>
</dbReference>
<dbReference type="GO" id="GO:0090599">
    <property type="term" value="F:alpha-glucosidase activity"/>
    <property type="evidence" value="ECO:0007669"/>
    <property type="project" value="UniProtKB-ARBA"/>
</dbReference>
<dbReference type="PROSITE" id="PS51448">
    <property type="entry name" value="P_TREFOIL_2"/>
    <property type="match status" value="1"/>
</dbReference>
<organism evidence="9 10">
    <name type="scientific">Pieris macdunnoughi</name>
    <dbReference type="NCBI Taxonomy" id="345717"/>
    <lineage>
        <taxon>Eukaryota</taxon>
        <taxon>Metazoa</taxon>
        <taxon>Ecdysozoa</taxon>
        <taxon>Arthropoda</taxon>
        <taxon>Hexapoda</taxon>
        <taxon>Insecta</taxon>
        <taxon>Pterygota</taxon>
        <taxon>Neoptera</taxon>
        <taxon>Endopterygota</taxon>
        <taxon>Lepidoptera</taxon>
        <taxon>Glossata</taxon>
        <taxon>Ditrysia</taxon>
        <taxon>Papilionoidea</taxon>
        <taxon>Pieridae</taxon>
        <taxon>Pierinae</taxon>
        <taxon>Pieris</taxon>
    </lineage>
</organism>
<evidence type="ECO:0000256" key="5">
    <source>
        <dbReference type="PROSITE-ProRule" id="PRU00779"/>
    </source>
</evidence>
<dbReference type="GO" id="GO:0016020">
    <property type="term" value="C:membrane"/>
    <property type="evidence" value="ECO:0007669"/>
    <property type="project" value="UniProtKB-SubCell"/>
</dbReference>
<accession>A0A821QL53</accession>
<dbReference type="InterPro" id="IPR013780">
    <property type="entry name" value="Glyco_hydro_b"/>
</dbReference>
<comment type="subcellular location">
    <subcellularLocation>
        <location evidence="1">Membrane</location>
    </subcellularLocation>
</comment>
<comment type="similarity">
    <text evidence="2 6">Belongs to the glycosyl hydrolase 31 family.</text>
</comment>
<dbReference type="InterPro" id="IPR044913">
    <property type="entry name" value="P_trefoil_dom_sf"/>
</dbReference>
<keyword evidence="4" id="KW-1015">Disulfide bond</keyword>
<proteinExistence type="inferred from homology"/>
<dbReference type="SUPFAM" id="SSF74650">
    <property type="entry name" value="Galactose mutarotase-like"/>
    <property type="match status" value="1"/>
</dbReference>
<dbReference type="InterPro" id="IPR011013">
    <property type="entry name" value="Gal_mutarotase_sf_dom"/>
</dbReference>
<dbReference type="GO" id="GO:0030246">
    <property type="term" value="F:carbohydrate binding"/>
    <property type="evidence" value="ECO:0007669"/>
    <property type="project" value="InterPro"/>
</dbReference>
<dbReference type="InterPro" id="IPR000519">
    <property type="entry name" value="P_trefoil_dom"/>
</dbReference>
<evidence type="ECO:0000256" key="4">
    <source>
        <dbReference type="ARBA" id="ARBA00023157"/>
    </source>
</evidence>
<evidence type="ECO:0000313" key="9">
    <source>
        <dbReference type="EMBL" id="CAF4827911.1"/>
    </source>
</evidence>
<dbReference type="Pfam" id="PF01055">
    <property type="entry name" value="Glyco_hydro_31_2nd"/>
    <property type="match status" value="1"/>
</dbReference>
<protein>
    <recommendedName>
        <fullName evidence="8">P-type domain-containing protein</fullName>
    </recommendedName>
</protein>
<evidence type="ECO:0000256" key="1">
    <source>
        <dbReference type="ARBA" id="ARBA00004370"/>
    </source>
</evidence>
<reference evidence="9" key="1">
    <citation type="submission" date="2021-02" db="EMBL/GenBank/DDBJ databases">
        <authorList>
            <person name="Steward A R."/>
        </authorList>
    </citation>
    <scope>NUCLEOTIDE SEQUENCE</scope>
</reference>
<dbReference type="SUPFAM" id="SSF51445">
    <property type="entry name" value="(Trans)glycosidases"/>
    <property type="match status" value="1"/>
</dbReference>
<dbReference type="GO" id="GO:0006491">
    <property type="term" value="P:N-glycan processing"/>
    <property type="evidence" value="ECO:0007669"/>
    <property type="project" value="TreeGrafter"/>
</dbReference>
<dbReference type="InterPro" id="IPR017853">
    <property type="entry name" value="GH"/>
</dbReference>
<sequence>MNTKVDDAQSNYEDTENLNYSYDGIKQLKWYEHVILNRPLQVFVGLVLVAVLVPLILYQFHFIPSGGFQLSVGSCLVPQTSRLPCGPGNVSERECHAQCCYDVKTGFCFHRLPSRFSYIMDVPWSQYLVLHPRVSTIPYNSKASLRNLRLSINERTATQLTIHFYNGKEPLRAGQRLYNKTYSYTVSSPELNIEVKGPQGTIFNTIRGPLIASDGIWEVTFQLTNATMYGLGELPLSSGTAKVIYSHNKDFSSIPLIFAKYNGSYHGLLLDTPAPTEIMVRDENEIIVRSLTGTGLKFHLFVGPTPKDIMNDAMNLIGSNWKLEYWMLGAHICGTSDKDLNNYINTLTAANIPFESHCGHRPIVLGSNRCEDMEVKNLQDVDSGANLIRQARKRFVPHISPYIRFNEDTTTLKSPACTILPEFDLFMYHDPHTFEIYKGEVGEVKVMYPAYDVASIHFLKRLWPFTNKFDGLIIENNWPLDQSDKSAQDPSPYLDYYNENFKAALTNTPTWNMTLIDKTKYFFKHNTYGEESVKAIMNMTGDRIVPAVSNHWMNGNVMINRQNIDALWLNLHRELIHAALGGISGHWLWSSPICGDTKFFPENQTDLCAKWYMASTYFPLVRIDANTPARDPTAFNGNYRNYMVTALNRRLAFIPYFYTVLQQGPLLRPMFYQYPQADYFEKTNSQFSVGDDLLIVPNLHVMQSYVHVTMPPGTWYEIWGGERVNVTEGKIATVPTLESDFLTLIRGGSIIALQNEIHGTAENTRKNSLFSIVIALQCLNTTSCSASGEVYFLPELTLKFRATHEKLYVTAQGDDFSTMCNFPNNDIMEDAGDIKIFGLESQFNNYDTYRHFEEYVMFCDLEVQDVIEVNLI</sequence>
<keyword evidence="10" id="KW-1185">Reference proteome</keyword>
<dbReference type="Gene3D" id="2.60.40.1760">
    <property type="entry name" value="glycosyl hydrolase (family 31)"/>
    <property type="match status" value="1"/>
</dbReference>
<dbReference type="PANTHER" id="PTHR22762:SF167">
    <property type="entry name" value="LYSOSOMAL ALPHA-GLUCOSIDASE-LIKE PROTEIN"/>
    <property type="match status" value="1"/>
</dbReference>
<evidence type="ECO:0000256" key="6">
    <source>
        <dbReference type="RuleBase" id="RU361185"/>
    </source>
</evidence>
<dbReference type="OrthoDB" id="5839090at2759"/>
<dbReference type="Gene3D" id="2.60.40.1180">
    <property type="entry name" value="Golgi alpha-mannosidase II"/>
    <property type="match status" value="1"/>
</dbReference>
<dbReference type="InterPro" id="IPR048395">
    <property type="entry name" value="Glyco_hydro_31_C"/>
</dbReference>
<evidence type="ECO:0000256" key="7">
    <source>
        <dbReference type="SAM" id="Phobius"/>
    </source>
</evidence>
<keyword evidence="3 7" id="KW-0472">Membrane</keyword>
<dbReference type="GO" id="GO:0005975">
    <property type="term" value="P:carbohydrate metabolic process"/>
    <property type="evidence" value="ECO:0007669"/>
    <property type="project" value="InterPro"/>
</dbReference>
<evidence type="ECO:0000256" key="3">
    <source>
        <dbReference type="ARBA" id="ARBA00023136"/>
    </source>
</evidence>
<dbReference type="SMART" id="SM00018">
    <property type="entry name" value="PD"/>
    <property type="match status" value="1"/>
</dbReference>
<dbReference type="SUPFAM" id="SSF57492">
    <property type="entry name" value="Trefoil"/>
    <property type="match status" value="1"/>
</dbReference>
<feature type="domain" description="P-type" evidence="8">
    <location>
        <begin position="73"/>
        <end position="112"/>
    </location>
</feature>
<keyword evidence="6" id="KW-0326">Glycosidase</keyword>
<keyword evidence="7" id="KW-0812">Transmembrane</keyword>
<evidence type="ECO:0000259" key="8">
    <source>
        <dbReference type="PROSITE" id="PS51448"/>
    </source>
</evidence>
<gene>
    <name evidence="9" type="ORF">PMACD_LOCUS5042</name>
</gene>
<keyword evidence="7" id="KW-1133">Transmembrane helix</keyword>
<feature type="transmembrane region" description="Helical" evidence="7">
    <location>
        <begin position="40"/>
        <end position="60"/>
    </location>
</feature>
<dbReference type="Pfam" id="PF21365">
    <property type="entry name" value="Glyco_hydro_31_3rd"/>
    <property type="match status" value="1"/>
</dbReference>
<dbReference type="Proteomes" id="UP000663880">
    <property type="component" value="Unassembled WGS sequence"/>
</dbReference>
<keyword evidence="6" id="KW-0378">Hydrolase</keyword>
<dbReference type="InterPro" id="IPR000322">
    <property type="entry name" value="Glyco_hydro_31_TIM"/>
</dbReference>
<dbReference type="SUPFAM" id="SSF51011">
    <property type="entry name" value="Glycosyl hydrolase domain"/>
    <property type="match status" value="1"/>
</dbReference>
<evidence type="ECO:0000313" key="10">
    <source>
        <dbReference type="Proteomes" id="UP000663880"/>
    </source>
</evidence>
<comment type="caution">
    <text evidence="5">Lacks conserved residue(s) required for the propagation of feature annotation.</text>
</comment>
<name>A0A821QL53_9NEOP</name>
<dbReference type="AlphaFoldDB" id="A0A821QL53"/>
<dbReference type="EMBL" id="CAJOBZ010000009">
    <property type="protein sequence ID" value="CAF4827911.1"/>
    <property type="molecule type" value="Genomic_DNA"/>
</dbReference>
<dbReference type="PANTHER" id="PTHR22762">
    <property type="entry name" value="ALPHA-GLUCOSIDASE"/>
    <property type="match status" value="1"/>
</dbReference>
<comment type="caution">
    <text evidence="9">The sequence shown here is derived from an EMBL/GenBank/DDBJ whole genome shotgun (WGS) entry which is preliminary data.</text>
</comment>